<dbReference type="GO" id="GO:0003684">
    <property type="term" value="F:damaged DNA binding"/>
    <property type="evidence" value="ECO:0007669"/>
    <property type="project" value="InterPro"/>
</dbReference>
<dbReference type="PROSITE" id="PS50173">
    <property type="entry name" value="UMUC"/>
    <property type="match status" value="1"/>
</dbReference>
<keyword evidence="7" id="KW-0234">DNA repair</keyword>
<dbReference type="Pfam" id="PF13438">
    <property type="entry name" value="DUF4113"/>
    <property type="match status" value="1"/>
</dbReference>
<dbReference type="InterPro" id="IPR017961">
    <property type="entry name" value="DNA_pol_Y-fam_little_finger"/>
</dbReference>
<evidence type="ECO:0000256" key="7">
    <source>
        <dbReference type="ARBA" id="ARBA00023204"/>
    </source>
</evidence>
<dbReference type="GO" id="GO:0003887">
    <property type="term" value="F:DNA-directed DNA polymerase activity"/>
    <property type="evidence" value="ECO:0007669"/>
    <property type="project" value="UniProtKB-EC"/>
</dbReference>
<dbReference type="Pfam" id="PF11799">
    <property type="entry name" value="IMS_C"/>
    <property type="match status" value="1"/>
</dbReference>
<gene>
    <name evidence="12" type="ORF">HMPREF9696_02646</name>
</gene>
<dbReference type="InterPro" id="IPR025188">
    <property type="entry name" value="DUF4113"/>
</dbReference>
<evidence type="ECO:0000256" key="5">
    <source>
        <dbReference type="ARBA" id="ARBA00022763"/>
    </source>
</evidence>
<dbReference type="Gene3D" id="3.40.1170.60">
    <property type="match status" value="1"/>
</dbReference>
<comment type="caution">
    <text evidence="12">The sequence shown here is derived from an EMBL/GenBank/DDBJ whole genome shotgun (WGS) entry which is preliminary data.</text>
</comment>
<dbReference type="InterPro" id="IPR001126">
    <property type="entry name" value="UmuC"/>
</dbReference>
<sequence length="420" mass="47005">MSSTFALVDCNNFYASCERVFQPALRGKPVVVLSNNDGCVIARSNEAKALGIEMGAPWHLNRQLFEREKVIVRSSNYTLYGDMSGRVMNVLSQFTPDLEIYSIDEAFLGLGGFESRLHEHAVDLRQTVQLWTGIPVSVGIAPTKTLAKVANRFAKKDADRAGVYVMNEATEIEHTLSRMALTDLWGVAGRMAQRLEEIGITSPLKLRDADPTFIRERFNVVMQRMVLELRGVPCIELEDHIPDRKSIIASRSFGRPVTTLQEMQEAVASYAARAAEKMRRQGLATAHVSVFVETNRFRPTDPQYNVSRAIRLPVATADTAVLSKAANRVIRAIYKSGFRYKKAGVMLLDLAPASRVQGDLWTEPDNARSKSLMKALDGLNAHYGRGTLTYASAGRQQAWKLRRDHISPRYTTSWDELLRV</sequence>
<dbReference type="InterPro" id="IPR043128">
    <property type="entry name" value="Rev_trsase/Diguanyl_cyclase"/>
</dbReference>
<comment type="cofactor">
    <cofactor evidence="1">
        <name>Mg(2+)</name>
        <dbReference type="ChEBI" id="CHEBI:18420"/>
    </cofactor>
</comment>
<dbReference type="AlphaFoldDB" id="K8P3R9"/>
<evidence type="ECO:0000256" key="10">
    <source>
        <dbReference type="ARBA" id="ARBA00049244"/>
    </source>
</evidence>
<accession>K8P3R9</accession>
<proteinExistence type="inferred from homology"/>
<dbReference type="SUPFAM" id="SSF100879">
    <property type="entry name" value="Lesion bypass DNA polymerase (Y-family), little finger domain"/>
    <property type="match status" value="1"/>
</dbReference>
<dbReference type="Proteomes" id="UP000001095">
    <property type="component" value="Unassembled WGS sequence"/>
</dbReference>
<evidence type="ECO:0000256" key="8">
    <source>
        <dbReference type="ARBA" id="ARBA00023236"/>
    </source>
</evidence>
<evidence type="ECO:0000313" key="12">
    <source>
        <dbReference type="EMBL" id="EKS35374.1"/>
    </source>
</evidence>
<evidence type="ECO:0000256" key="1">
    <source>
        <dbReference type="ARBA" id="ARBA00001946"/>
    </source>
</evidence>
<name>K8P3R9_9BRAD</name>
<dbReference type="Pfam" id="PF00817">
    <property type="entry name" value="IMS"/>
    <property type="match status" value="1"/>
</dbReference>
<dbReference type="PATRIC" id="fig|883079.3.peg.2702"/>
<protein>
    <recommendedName>
        <fullName evidence="4">DNA-directed DNA polymerase</fullName>
        <ecNumber evidence="4">2.7.7.7</ecNumber>
    </recommendedName>
</protein>
<dbReference type="OrthoDB" id="9808813at2"/>
<evidence type="ECO:0000256" key="3">
    <source>
        <dbReference type="ARBA" id="ARBA00011245"/>
    </source>
</evidence>
<comment type="function">
    <text evidence="9">Poorly processive, error-prone DNA polymerase involved in untargeted mutagenesis. Copies undamaged DNA at stalled replication forks, which arise in vivo from mismatched or misaligned primer ends. These misaligned primers can be extended by PolIV. Exhibits no 3'-5' exonuclease (proofreading) activity. May be involved in translesional synthesis, in conjunction with the beta clamp from PolIII.</text>
</comment>
<keyword evidence="5" id="KW-0227">DNA damage</keyword>
<comment type="catalytic activity">
    <reaction evidence="10">
        <text>DNA(n) + a 2'-deoxyribonucleoside 5'-triphosphate = DNA(n+1) + diphosphate</text>
        <dbReference type="Rhea" id="RHEA:22508"/>
        <dbReference type="Rhea" id="RHEA-COMP:17339"/>
        <dbReference type="Rhea" id="RHEA-COMP:17340"/>
        <dbReference type="ChEBI" id="CHEBI:33019"/>
        <dbReference type="ChEBI" id="CHEBI:61560"/>
        <dbReference type="ChEBI" id="CHEBI:173112"/>
        <dbReference type="EC" id="2.7.7.7"/>
    </reaction>
</comment>
<keyword evidence="6" id="KW-0741">SOS mutagenesis</keyword>
<dbReference type="Gene3D" id="3.30.70.270">
    <property type="match status" value="1"/>
</dbReference>
<dbReference type="GO" id="GO:0006281">
    <property type="term" value="P:DNA repair"/>
    <property type="evidence" value="ECO:0007669"/>
    <property type="project" value="UniProtKB-KW"/>
</dbReference>
<dbReference type="GO" id="GO:0042276">
    <property type="term" value="P:error-prone translesion synthesis"/>
    <property type="evidence" value="ECO:0007669"/>
    <property type="project" value="TreeGrafter"/>
</dbReference>
<dbReference type="InterPro" id="IPR043502">
    <property type="entry name" value="DNA/RNA_pol_sf"/>
</dbReference>
<evidence type="ECO:0000259" key="11">
    <source>
        <dbReference type="PROSITE" id="PS50173"/>
    </source>
</evidence>
<dbReference type="InterPro" id="IPR050116">
    <property type="entry name" value="DNA_polymerase-Y"/>
</dbReference>
<feature type="domain" description="UmuC" evidence="11">
    <location>
        <begin position="5"/>
        <end position="188"/>
    </location>
</feature>
<reference evidence="12 13" key="1">
    <citation type="submission" date="2012-04" db="EMBL/GenBank/DDBJ databases">
        <title>The Genome Sequence of Afipia clevelandensis ATCC 49720.</title>
        <authorList>
            <consortium name="The Broad Institute Genome Sequencing Platform"/>
            <person name="Earl A."/>
            <person name="Ward D."/>
            <person name="Feldgarden M."/>
            <person name="Gevers D."/>
            <person name="Huys G."/>
            <person name="Walker B."/>
            <person name="Young S.K."/>
            <person name="Zeng Q."/>
            <person name="Gargeya S."/>
            <person name="Fitzgerald M."/>
            <person name="Haas B."/>
            <person name="Abouelleil A."/>
            <person name="Alvarado L."/>
            <person name="Arachchi H.M."/>
            <person name="Berlin A."/>
            <person name="Chapman S.B."/>
            <person name="Goldberg J."/>
            <person name="Griggs A."/>
            <person name="Gujja S."/>
            <person name="Hansen M."/>
            <person name="Howarth C."/>
            <person name="Imamovic A."/>
            <person name="Larimer J."/>
            <person name="McCowen C."/>
            <person name="Montmayeur A."/>
            <person name="Murphy C."/>
            <person name="Neiman D."/>
            <person name="Pearson M."/>
            <person name="Priest M."/>
            <person name="Roberts A."/>
            <person name="Saif S."/>
            <person name="Shea T."/>
            <person name="Sisk P."/>
            <person name="Sykes S."/>
            <person name="Wortman J."/>
            <person name="Nusbaum C."/>
            <person name="Birren B."/>
        </authorList>
    </citation>
    <scope>NUCLEOTIDE SEQUENCE [LARGE SCALE GENOMIC DNA]</scope>
    <source>
        <strain evidence="12 13">ATCC 49720</strain>
    </source>
</reference>
<evidence type="ECO:0000256" key="2">
    <source>
        <dbReference type="ARBA" id="ARBA00010945"/>
    </source>
</evidence>
<dbReference type="EC" id="2.7.7.7" evidence="4"/>
<dbReference type="GO" id="GO:0005829">
    <property type="term" value="C:cytosol"/>
    <property type="evidence" value="ECO:0007669"/>
    <property type="project" value="TreeGrafter"/>
</dbReference>
<dbReference type="CDD" id="cd01700">
    <property type="entry name" value="PolY_Pol_V_umuC"/>
    <property type="match status" value="1"/>
</dbReference>
<keyword evidence="8" id="KW-0742">SOS response</keyword>
<dbReference type="EMBL" id="AGWY01000011">
    <property type="protein sequence ID" value="EKS35374.1"/>
    <property type="molecule type" value="Genomic_DNA"/>
</dbReference>
<organism evidence="12 13">
    <name type="scientific">Afipia clevelandensis ATCC 49720</name>
    <dbReference type="NCBI Taxonomy" id="883079"/>
    <lineage>
        <taxon>Bacteria</taxon>
        <taxon>Pseudomonadati</taxon>
        <taxon>Pseudomonadota</taxon>
        <taxon>Alphaproteobacteria</taxon>
        <taxon>Hyphomicrobiales</taxon>
        <taxon>Nitrobacteraceae</taxon>
        <taxon>Afipia</taxon>
    </lineage>
</organism>
<dbReference type="PANTHER" id="PTHR11076">
    <property type="entry name" value="DNA REPAIR POLYMERASE UMUC / TRANSFERASE FAMILY MEMBER"/>
    <property type="match status" value="1"/>
</dbReference>
<dbReference type="NCBIfam" id="NF002955">
    <property type="entry name" value="PRK03609.1"/>
    <property type="match status" value="1"/>
</dbReference>
<dbReference type="SUPFAM" id="SSF56672">
    <property type="entry name" value="DNA/RNA polymerases"/>
    <property type="match status" value="1"/>
</dbReference>
<dbReference type="GO" id="GO:0009432">
    <property type="term" value="P:SOS response"/>
    <property type="evidence" value="ECO:0007669"/>
    <property type="project" value="UniProtKB-KW"/>
</dbReference>
<dbReference type="RefSeq" id="WP_002713512.1">
    <property type="nucleotide sequence ID" value="NZ_KB375281.1"/>
</dbReference>
<dbReference type="PANTHER" id="PTHR11076:SF34">
    <property type="entry name" value="PROTEIN UMUC"/>
    <property type="match status" value="1"/>
</dbReference>
<dbReference type="HOGENOM" id="CLU_012348_3_0_5"/>
<dbReference type="Gene3D" id="3.30.1490.100">
    <property type="entry name" value="DNA polymerase, Y-family, little finger domain"/>
    <property type="match status" value="1"/>
</dbReference>
<comment type="subunit">
    <text evidence="3">Monomer.</text>
</comment>
<evidence type="ECO:0000256" key="9">
    <source>
        <dbReference type="ARBA" id="ARBA00025589"/>
    </source>
</evidence>
<evidence type="ECO:0000313" key="13">
    <source>
        <dbReference type="Proteomes" id="UP000001095"/>
    </source>
</evidence>
<comment type="similarity">
    <text evidence="2">Belongs to the DNA polymerase type-Y family.</text>
</comment>
<dbReference type="InterPro" id="IPR036775">
    <property type="entry name" value="DNA_pol_Y-fam_lit_finger_sf"/>
</dbReference>
<evidence type="ECO:0000256" key="6">
    <source>
        <dbReference type="ARBA" id="ARBA00023199"/>
    </source>
</evidence>
<evidence type="ECO:0000256" key="4">
    <source>
        <dbReference type="ARBA" id="ARBA00012417"/>
    </source>
</evidence>
<keyword evidence="13" id="KW-1185">Reference proteome</keyword>